<dbReference type="InParanoid" id="A0A2I3T507"/>
<evidence type="ECO:0000256" key="1">
    <source>
        <dbReference type="SAM" id="MobiDB-lite"/>
    </source>
</evidence>
<keyword evidence="3" id="KW-1185">Reference proteome</keyword>
<feature type="compositionally biased region" description="Low complexity" evidence="1">
    <location>
        <begin position="35"/>
        <end position="49"/>
    </location>
</feature>
<evidence type="ECO:0000313" key="4">
    <source>
        <dbReference type="VGNC" id="VGNC:2557"/>
    </source>
</evidence>
<organism evidence="2 3">
    <name type="scientific">Pan troglodytes</name>
    <name type="common">Chimpanzee</name>
    <dbReference type="NCBI Taxonomy" id="9598"/>
    <lineage>
        <taxon>Eukaryota</taxon>
        <taxon>Metazoa</taxon>
        <taxon>Chordata</taxon>
        <taxon>Craniata</taxon>
        <taxon>Vertebrata</taxon>
        <taxon>Euteleostomi</taxon>
        <taxon>Mammalia</taxon>
        <taxon>Eutheria</taxon>
        <taxon>Euarchontoglires</taxon>
        <taxon>Primates</taxon>
        <taxon>Haplorrhini</taxon>
        <taxon>Catarrhini</taxon>
        <taxon>Hominidae</taxon>
        <taxon>Pan</taxon>
    </lineage>
</organism>
<dbReference type="AlphaFoldDB" id="A0A2I3T507"/>
<dbReference type="Proteomes" id="UP000002277">
    <property type="component" value="Chromosome 3"/>
</dbReference>
<dbReference type="Ensembl" id="ENSPTRT00000094152.1">
    <property type="protein sequence ID" value="ENSPTRP00000084321.1"/>
    <property type="gene ID" value="ENSPTRG00000015723.4"/>
</dbReference>
<evidence type="ECO:0000313" key="2">
    <source>
        <dbReference type="Ensembl" id="ENSPTRP00000084321.1"/>
    </source>
</evidence>
<accession>A0A2I3T507</accession>
<dbReference type="GeneTree" id="ENSGT00910000146829"/>
<sequence length="75" mass="7849">DKSGNFPEQPLPNARWGRGVSESQRHQGPCDKVAAARPGASGRRSGFGSVTRRPEGAGPAFSARAPGPCRSRFAS</sequence>
<evidence type="ECO:0000313" key="3">
    <source>
        <dbReference type="Proteomes" id="UP000002277"/>
    </source>
</evidence>
<dbReference type="EMBL" id="AACZ04067316">
    <property type="status" value="NOT_ANNOTATED_CDS"/>
    <property type="molecule type" value="Genomic_DNA"/>
</dbReference>
<feature type="region of interest" description="Disordered" evidence="1">
    <location>
        <begin position="1"/>
        <end position="75"/>
    </location>
</feature>
<dbReference type="Bgee" id="ENSPTRG00000015723">
    <property type="expression patterns" value="Expressed in testis and 19 other cell types or tissues"/>
</dbReference>
<name>A0A2I3T507_PANTR</name>
<reference evidence="2" key="3">
    <citation type="submission" date="2025-09" db="UniProtKB">
        <authorList>
            <consortium name="Ensembl"/>
        </authorList>
    </citation>
    <scope>IDENTIFICATION</scope>
</reference>
<gene>
    <name evidence="4" type="primary">RPL39L</name>
</gene>
<dbReference type="GO" id="GO:0022625">
    <property type="term" value="C:cytosolic large ribosomal subunit"/>
    <property type="evidence" value="ECO:0000318"/>
    <property type="project" value="GO_Central"/>
</dbReference>
<reference evidence="2" key="2">
    <citation type="submission" date="2025-08" db="UniProtKB">
        <authorList>
            <consortium name="Ensembl"/>
        </authorList>
    </citation>
    <scope>IDENTIFICATION</scope>
</reference>
<reference evidence="2 3" key="1">
    <citation type="journal article" date="2005" name="Nature">
        <title>Initial sequence of the chimpanzee genome and comparison with the human genome.</title>
        <authorList>
            <consortium name="Chimpanzee sequencing and analysis consortium"/>
        </authorList>
    </citation>
    <scope>NUCLEOTIDE SEQUENCE [LARGE SCALE GENOMIC DNA]</scope>
</reference>
<protein>
    <submittedName>
        <fullName evidence="2">Uncharacterized protein</fullName>
    </submittedName>
</protein>
<dbReference type="VGNC" id="VGNC:2557">
    <property type="gene designation" value="RPL39L"/>
</dbReference>
<proteinExistence type="predicted"/>